<dbReference type="PROSITE" id="PS51301">
    <property type="entry name" value="KILA_N"/>
    <property type="match status" value="1"/>
</dbReference>
<gene>
    <name evidence="1" type="ORF">ERS852481_03121</name>
</gene>
<organism evidence="1 2">
    <name type="scientific">Coprococcus comes</name>
    <dbReference type="NCBI Taxonomy" id="410072"/>
    <lineage>
        <taxon>Bacteria</taxon>
        <taxon>Bacillati</taxon>
        <taxon>Bacillota</taxon>
        <taxon>Clostridia</taxon>
        <taxon>Lachnospirales</taxon>
        <taxon>Lachnospiraceae</taxon>
        <taxon>Coprococcus</taxon>
    </lineage>
</organism>
<reference evidence="1 2" key="1">
    <citation type="submission" date="2015-09" db="EMBL/GenBank/DDBJ databases">
        <authorList>
            <consortium name="Pathogen Informatics"/>
        </authorList>
    </citation>
    <scope>NUCLEOTIDE SEQUENCE [LARGE SCALE GENOMIC DNA]</scope>
    <source>
        <strain evidence="1 2">2789STDY5834866</strain>
    </source>
</reference>
<dbReference type="InterPro" id="IPR018004">
    <property type="entry name" value="KilA/APSES_HTH"/>
</dbReference>
<evidence type="ECO:0000313" key="2">
    <source>
        <dbReference type="Proteomes" id="UP000095362"/>
    </source>
</evidence>
<dbReference type="InterPro" id="IPR017880">
    <property type="entry name" value="KilA_N"/>
</dbReference>
<dbReference type="SMART" id="SM01252">
    <property type="entry name" value="KilA-N"/>
    <property type="match status" value="1"/>
</dbReference>
<protein>
    <submittedName>
        <fullName evidence="1">KilA-N domain</fullName>
    </submittedName>
</protein>
<dbReference type="Proteomes" id="UP000095362">
    <property type="component" value="Unassembled WGS sequence"/>
</dbReference>
<proteinExistence type="predicted"/>
<name>A0A174IU96_9FIRM</name>
<sequence length="292" mass="33869">MFLDSKGERKVIKNKIIKVQDILITVASEDFDDYICITDMAAAKGGDSRAADVIRNWLRNRMTLEFLCTWEEIYNPEFKVFESEHFKKQAGLLTFTPSVSEWIEKTNAKGMYVKRGRYGGTFAHKDIAFEFASAISPVFKLYLIKEFQRLKENENNQKKIEWDAKRFLSKNNYLIQTDAVKNYIIPSGNYRTNLEWLAYADEADILNVALFGFTAKAWRESNPELAKKNNARDFATINELTVLSNMETHNAHMIREGKCRQERFAILKEIAEYQLKILNEADQVKTQIGSQE</sequence>
<dbReference type="EMBL" id="CYZK01000036">
    <property type="protein sequence ID" value="CUO89157.1"/>
    <property type="molecule type" value="Genomic_DNA"/>
</dbReference>
<evidence type="ECO:0000313" key="1">
    <source>
        <dbReference type="EMBL" id="CUO89157.1"/>
    </source>
</evidence>
<dbReference type="Pfam" id="PF04383">
    <property type="entry name" value="KilA-N"/>
    <property type="match status" value="1"/>
</dbReference>
<dbReference type="AlphaFoldDB" id="A0A174IU96"/>
<accession>A0A174IU96</accession>